<feature type="signal peptide" evidence="10">
    <location>
        <begin position="1"/>
        <end position="19"/>
    </location>
</feature>
<keyword evidence="5 10" id="KW-0732">Signal</keyword>
<evidence type="ECO:0000256" key="2">
    <source>
        <dbReference type="ARBA" id="ARBA00004613"/>
    </source>
</evidence>
<reference evidence="11 12" key="1">
    <citation type="submission" date="2023-01" db="EMBL/GenBank/DDBJ databases">
        <title>Analysis of 21 Apiospora genomes using comparative genomics revels a genus with tremendous synthesis potential of carbohydrate active enzymes and secondary metabolites.</title>
        <authorList>
            <person name="Sorensen T."/>
        </authorList>
    </citation>
    <scope>NUCLEOTIDE SEQUENCE [LARGE SCALE GENOMIC DNA]</scope>
    <source>
        <strain evidence="11 12">CBS 83171</strain>
    </source>
</reference>
<comment type="catalytic activity">
    <reaction evidence="1 10">
        <text>Endohydrolysis of beta-(1-&gt;4)-linkages between D-glucosamine residues in a partly acetylated chitosan.</text>
        <dbReference type="EC" id="3.2.1.132"/>
    </reaction>
</comment>
<comment type="caution">
    <text evidence="11">The sequence shown here is derived from an EMBL/GenBank/DDBJ whole genome shotgun (WGS) entry which is preliminary data.</text>
</comment>
<feature type="chain" id="PRO_5044954075" description="Endo-chitosanase" evidence="10">
    <location>
        <begin position="20"/>
        <end position="312"/>
    </location>
</feature>
<evidence type="ECO:0000256" key="10">
    <source>
        <dbReference type="RuleBase" id="RU361208"/>
    </source>
</evidence>
<keyword evidence="7" id="KW-0119">Carbohydrate metabolism</keyword>
<evidence type="ECO:0000256" key="6">
    <source>
        <dbReference type="ARBA" id="ARBA00022801"/>
    </source>
</evidence>
<comment type="subcellular location">
    <subcellularLocation>
        <location evidence="2 10">Secreted</location>
    </subcellularLocation>
</comment>
<proteinExistence type="inferred from homology"/>
<accession>A0ABR1U390</accession>
<keyword evidence="8 10" id="KW-0326">Glycosidase</keyword>
<evidence type="ECO:0000313" key="12">
    <source>
        <dbReference type="Proteomes" id="UP001446871"/>
    </source>
</evidence>
<evidence type="ECO:0000256" key="7">
    <source>
        <dbReference type="ARBA" id="ARBA00023277"/>
    </source>
</evidence>
<keyword evidence="9 10" id="KW-0624">Polysaccharide degradation</keyword>
<comment type="function">
    <text evidence="10">Chitosanase catalyzing the endo-type cleavage of chitosan, the deacylated form of chitin. Chitosanase may be crucial in the degradation of the deacetylated portion of chitin in the fungal cell wall.</text>
</comment>
<dbReference type="EMBL" id="JAQQWM010000008">
    <property type="protein sequence ID" value="KAK8053370.1"/>
    <property type="molecule type" value="Genomic_DNA"/>
</dbReference>
<dbReference type="Proteomes" id="UP001446871">
    <property type="component" value="Unassembled WGS sequence"/>
</dbReference>
<evidence type="ECO:0000256" key="8">
    <source>
        <dbReference type="ARBA" id="ARBA00023295"/>
    </source>
</evidence>
<comment type="similarity">
    <text evidence="3 10">Belongs to the glycosyl hydrolase 75 family.</text>
</comment>
<dbReference type="InterPro" id="IPR009939">
    <property type="entry name" value="Chitosanase_fungal"/>
</dbReference>
<protein>
    <recommendedName>
        <fullName evidence="10">Endo-chitosanase</fullName>
        <ecNumber evidence="10">3.2.1.132</ecNumber>
    </recommendedName>
</protein>
<dbReference type="Pfam" id="PF07335">
    <property type="entry name" value="Glyco_hydro_75"/>
    <property type="match status" value="1"/>
</dbReference>
<evidence type="ECO:0000256" key="1">
    <source>
        <dbReference type="ARBA" id="ARBA00000405"/>
    </source>
</evidence>
<evidence type="ECO:0000256" key="9">
    <source>
        <dbReference type="ARBA" id="ARBA00023326"/>
    </source>
</evidence>
<evidence type="ECO:0000256" key="5">
    <source>
        <dbReference type="ARBA" id="ARBA00022729"/>
    </source>
</evidence>
<name>A0ABR1U390_9PEZI</name>
<evidence type="ECO:0000256" key="3">
    <source>
        <dbReference type="ARBA" id="ARBA00007799"/>
    </source>
</evidence>
<evidence type="ECO:0000256" key="4">
    <source>
        <dbReference type="ARBA" id="ARBA00022525"/>
    </source>
</evidence>
<keyword evidence="4" id="KW-0964">Secreted</keyword>
<dbReference type="PROSITE" id="PS51257">
    <property type="entry name" value="PROKAR_LIPOPROTEIN"/>
    <property type="match status" value="1"/>
</dbReference>
<dbReference type="GO" id="GO:0016787">
    <property type="term" value="F:hydrolase activity"/>
    <property type="evidence" value="ECO:0007669"/>
    <property type="project" value="UniProtKB-KW"/>
</dbReference>
<dbReference type="PANTHER" id="PTHR42061:SF6">
    <property type="entry name" value="ENDO-CHITOSANASE"/>
    <property type="match status" value="1"/>
</dbReference>
<evidence type="ECO:0000313" key="11">
    <source>
        <dbReference type="EMBL" id="KAK8053370.1"/>
    </source>
</evidence>
<organism evidence="11 12">
    <name type="scientific">Apiospora saccharicola</name>
    <dbReference type="NCBI Taxonomy" id="335842"/>
    <lineage>
        <taxon>Eukaryota</taxon>
        <taxon>Fungi</taxon>
        <taxon>Dikarya</taxon>
        <taxon>Ascomycota</taxon>
        <taxon>Pezizomycotina</taxon>
        <taxon>Sordariomycetes</taxon>
        <taxon>Xylariomycetidae</taxon>
        <taxon>Amphisphaeriales</taxon>
        <taxon>Apiosporaceae</taxon>
        <taxon>Apiospora</taxon>
    </lineage>
</organism>
<keyword evidence="6 10" id="KW-0378">Hydrolase</keyword>
<dbReference type="PANTHER" id="PTHR42061">
    <property type="entry name" value="ENDO-CHITOSANASE"/>
    <property type="match status" value="1"/>
</dbReference>
<gene>
    <name evidence="11" type="ORF">PG996_012671</name>
</gene>
<dbReference type="EC" id="3.2.1.132" evidence="10"/>
<sequence length="312" mass="33573">MRPLRSMLTAAALVLSCASREIPLSVKEFQDRLRSGSSCNKTLASGLRTSLDGPKSINNISGHEANIEILAWYYCGDYVNATGSFLYAASSAASSEADQPSTLTIDCGGIRGGPEDTGLCDRLYEGPVKSTAFQYLIKRSHIPVKDLNTYFHPYVALGDFQDSQGSGSNFVEFDPQDDLVEPLSLVAVLCNGKMFYGLWADTNNDTVSQPLVGQLSVAMAKMCYGEHAVETQQRLDAGDLMFLAFTGTQAAPGFYGADWGAKTPAEFEQGLALLGNKLIKRRVLPGKAAPMRDLPGPLILLAFMGASLVIYS</sequence>
<keyword evidence="12" id="KW-1185">Reference proteome</keyword>